<evidence type="ECO:0000313" key="11">
    <source>
        <dbReference type="Proteomes" id="UP000016638"/>
    </source>
</evidence>
<proteinExistence type="inferred from homology"/>
<evidence type="ECO:0000256" key="7">
    <source>
        <dbReference type="ARBA" id="ARBA00048478"/>
    </source>
</evidence>
<reference evidence="10 11" key="1">
    <citation type="submission" date="2013-08" db="EMBL/GenBank/DDBJ databases">
        <authorList>
            <person name="Durkin A.S."/>
            <person name="Haft D.R."/>
            <person name="McCorrison J."/>
            <person name="Torralba M."/>
            <person name="Gillis M."/>
            <person name="Haft D.H."/>
            <person name="Methe B."/>
            <person name="Sutton G."/>
            <person name="Nelson K.E."/>
        </authorList>
    </citation>
    <scope>NUCLEOTIDE SEQUENCE [LARGE SCALE GENOMIC DNA]</scope>
    <source>
        <strain evidence="10 11">F0195</strain>
    </source>
</reference>
<comment type="catalytic activity">
    <reaction evidence="6 8">
        <text>dCMP + ATP = dCDP + ADP</text>
        <dbReference type="Rhea" id="RHEA:25094"/>
        <dbReference type="ChEBI" id="CHEBI:30616"/>
        <dbReference type="ChEBI" id="CHEBI:57566"/>
        <dbReference type="ChEBI" id="CHEBI:58593"/>
        <dbReference type="ChEBI" id="CHEBI:456216"/>
        <dbReference type="EC" id="2.7.4.25"/>
    </reaction>
</comment>
<dbReference type="InterPro" id="IPR027417">
    <property type="entry name" value="P-loop_NTPase"/>
</dbReference>
<dbReference type="Proteomes" id="UP000016638">
    <property type="component" value="Unassembled WGS sequence"/>
</dbReference>
<accession>U2TX16</accession>
<dbReference type="eggNOG" id="COG0283">
    <property type="taxonomic scope" value="Bacteria"/>
</dbReference>
<keyword evidence="3 8" id="KW-0547">Nucleotide-binding</keyword>
<sequence length="225" mass="24077">MIVAIDGPAGSGKSSVSKEVARRRGLTFLDTGAMYRCVTLACLDRGVNLRDEDAVARLAHGIAITFGMAADGSQTVRLDGADVTEDIRTARIDQSVSIVAAQPRVRERMVALQREMGAQGDVIAEGRDVGTVVFPHADVKVFLTADAEARAHRRAVQREGGDTAKADASVSVAEERQILDDLRRRDELDVTRTESPLKAAADAHVLDSSGLSFDEVVETVIGYMG</sequence>
<name>U2TX16_9ACTN</name>
<dbReference type="PANTHER" id="PTHR21299:SF2">
    <property type="entry name" value="CYTIDYLATE KINASE"/>
    <property type="match status" value="1"/>
</dbReference>
<dbReference type="Gene3D" id="3.40.50.300">
    <property type="entry name" value="P-loop containing nucleotide triphosphate hydrolases"/>
    <property type="match status" value="1"/>
</dbReference>
<gene>
    <name evidence="8 10" type="primary">cmk</name>
    <name evidence="10" type="ORF">HMPREF1316_2205</name>
</gene>
<comment type="subcellular location">
    <subcellularLocation>
        <location evidence="8">Cytoplasm</location>
    </subcellularLocation>
</comment>
<comment type="similarity">
    <text evidence="1 8">Belongs to the cytidylate kinase family. Type 1 subfamily.</text>
</comment>
<dbReference type="AlphaFoldDB" id="U2TX16"/>
<evidence type="ECO:0000256" key="4">
    <source>
        <dbReference type="ARBA" id="ARBA00022777"/>
    </source>
</evidence>
<evidence type="ECO:0000259" key="9">
    <source>
        <dbReference type="Pfam" id="PF02224"/>
    </source>
</evidence>
<evidence type="ECO:0000256" key="2">
    <source>
        <dbReference type="ARBA" id="ARBA00022679"/>
    </source>
</evidence>
<dbReference type="GO" id="GO:0005524">
    <property type="term" value="F:ATP binding"/>
    <property type="evidence" value="ECO:0007669"/>
    <property type="project" value="UniProtKB-UniRule"/>
</dbReference>
<dbReference type="HAMAP" id="MF_00238">
    <property type="entry name" value="Cytidyl_kinase_type1"/>
    <property type="match status" value="1"/>
</dbReference>
<dbReference type="SUPFAM" id="SSF52540">
    <property type="entry name" value="P-loop containing nucleoside triphosphate hydrolases"/>
    <property type="match status" value="1"/>
</dbReference>
<dbReference type="InterPro" id="IPR003136">
    <property type="entry name" value="Cytidylate_kin"/>
</dbReference>
<feature type="binding site" evidence="8">
    <location>
        <begin position="7"/>
        <end position="15"/>
    </location>
    <ligand>
        <name>ATP</name>
        <dbReference type="ChEBI" id="CHEBI:30616"/>
    </ligand>
</feature>
<evidence type="ECO:0000256" key="5">
    <source>
        <dbReference type="ARBA" id="ARBA00022840"/>
    </source>
</evidence>
<dbReference type="STRING" id="1125712.HMPREF1316_2205"/>
<keyword evidence="2 8" id="KW-0808">Transferase</keyword>
<dbReference type="CDD" id="cd02020">
    <property type="entry name" value="CMPK"/>
    <property type="match status" value="1"/>
</dbReference>
<comment type="caution">
    <text evidence="10">The sequence shown here is derived from an EMBL/GenBank/DDBJ whole genome shotgun (WGS) entry which is preliminary data.</text>
</comment>
<keyword evidence="11" id="KW-1185">Reference proteome</keyword>
<dbReference type="GO" id="GO:0036431">
    <property type="term" value="F:dCMP kinase activity"/>
    <property type="evidence" value="ECO:0007669"/>
    <property type="project" value="InterPro"/>
</dbReference>
<dbReference type="OrthoDB" id="9807434at2"/>
<dbReference type="RefSeq" id="WP_021724907.1">
    <property type="nucleotide sequence ID" value="NZ_AWEZ01000004.1"/>
</dbReference>
<dbReference type="Pfam" id="PF02224">
    <property type="entry name" value="Cytidylate_kin"/>
    <property type="match status" value="1"/>
</dbReference>
<keyword evidence="8" id="KW-0963">Cytoplasm</keyword>
<dbReference type="NCBIfam" id="TIGR00017">
    <property type="entry name" value="cmk"/>
    <property type="match status" value="1"/>
</dbReference>
<evidence type="ECO:0000256" key="3">
    <source>
        <dbReference type="ARBA" id="ARBA00022741"/>
    </source>
</evidence>
<dbReference type="InterPro" id="IPR011994">
    <property type="entry name" value="Cytidylate_kinase_dom"/>
</dbReference>
<evidence type="ECO:0000256" key="1">
    <source>
        <dbReference type="ARBA" id="ARBA00009427"/>
    </source>
</evidence>
<evidence type="ECO:0000256" key="8">
    <source>
        <dbReference type="HAMAP-Rule" id="MF_00238"/>
    </source>
</evidence>
<feature type="domain" description="Cytidylate kinase" evidence="9">
    <location>
        <begin position="3"/>
        <end position="223"/>
    </location>
</feature>
<dbReference type="EC" id="2.7.4.25" evidence="8"/>
<evidence type="ECO:0000313" key="10">
    <source>
        <dbReference type="EMBL" id="ERL10820.1"/>
    </source>
</evidence>
<dbReference type="GO" id="GO:0036430">
    <property type="term" value="F:CMP kinase activity"/>
    <property type="evidence" value="ECO:0007669"/>
    <property type="project" value="RHEA"/>
</dbReference>
<dbReference type="GO" id="GO:0006220">
    <property type="term" value="P:pyrimidine nucleotide metabolic process"/>
    <property type="evidence" value="ECO:0007669"/>
    <property type="project" value="UniProtKB-UniRule"/>
</dbReference>
<comment type="catalytic activity">
    <reaction evidence="7 8">
        <text>CMP + ATP = CDP + ADP</text>
        <dbReference type="Rhea" id="RHEA:11600"/>
        <dbReference type="ChEBI" id="CHEBI:30616"/>
        <dbReference type="ChEBI" id="CHEBI:58069"/>
        <dbReference type="ChEBI" id="CHEBI:60377"/>
        <dbReference type="ChEBI" id="CHEBI:456216"/>
        <dbReference type="EC" id="2.7.4.25"/>
    </reaction>
</comment>
<dbReference type="PANTHER" id="PTHR21299">
    <property type="entry name" value="CYTIDYLATE KINASE/PANTOATE-BETA-ALANINE LIGASE"/>
    <property type="match status" value="1"/>
</dbReference>
<keyword evidence="5 8" id="KW-0067">ATP-binding</keyword>
<dbReference type="EMBL" id="AWEZ01000004">
    <property type="protein sequence ID" value="ERL10820.1"/>
    <property type="molecule type" value="Genomic_DNA"/>
</dbReference>
<dbReference type="GO" id="GO:0005829">
    <property type="term" value="C:cytosol"/>
    <property type="evidence" value="ECO:0007669"/>
    <property type="project" value="TreeGrafter"/>
</dbReference>
<organism evidence="10 11">
    <name type="scientific">Olsenella profusa F0195</name>
    <dbReference type="NCBI Taxonomy" id="1125712"/>
    <lineage>
        <taxon>Bacteria</taxon>
        <taxon>Bacillati</taxon>
        <taxon>Actinomycetota</taxon>
        <taxon>Coriobacteriia</taxon>
        <taxon>Coriobacteriales</taxon>
        <taxon>Atopobiaceae</taxon>
        <taxon>Olsenella</taxon>
    </lineage>
</organism>
<evidence type="ECO:0000256" key="6">
    <source>
        <dbReference type="ARBA" id="ARBA00047615"/>
    </source>
</evidence>
<dbReference type="GO" id="GO:0015949">
    <property type="term" value="P:nucleobase-containing small molecule interconversion"/>
    <property type="evidence" value="ECO:0007669"/>
    <property type="project" value="TreeGrafter"/>
</dbReference>
<dbReference type="PATRIC" id="fig|1125712.3.peg.57"/>
<protein>
    <recommendedName>
        <fullName evidence="8">Cytidylate kinase</fullName>
        <shortName evidence="8">CK</shortName>
        <ecNumber evidence="8">2.7.4.25</ecNumber>
    </recommendedName>
    <alternativeName>
        <fullName evidence="8">Cytidine monophosphate kinase</fullName>
        <shortName evidence="8">CMP kinase</shortName>
    </alternativeName>
</protein>
<keyword evidence="4 8" id="KW-0418">Kinase</keyword>